<name>A0A8S9YVZ9_9TREM</name>
<evidence type="ECO:0000313" key="3">
    <source>
        <dbReference type="Proteomes" id="UP000822476"/>
    </source>
</evidence>
<keyword evidence="3" id="KW-1185">Reference proteome</keyword>
<dbReference type="AlphaFoldDB" id="A0A8S9YVZ9"/>
<feature type="transmembrane region" description="Helical" evidence="1">
    <location>
        <begin position="12"/>
        <end position="30"/>
    </location>
</feature>
<keyword evidence="1" id="KW-0812">Transmembrane</keyword>
<proteinExistence type="predicted"/>
<dbReference type="EMBL" id="JTDE01001554">
    <property type="protein sequence ID" value="KAF7258744.1"/>
    <property type="molecule type" value="Genomic_DNA"/>
</dbReference>
<organism evidence="2 3">
    <name type="scientific">Paragonimus skrjabini miyazakii</name>
    <dbReference type="NCBI Taxonomy" id="59628"/>
    <lineage>
        <taxon>Eukaryota</taxon>
        <taxon>Metazoa</taxon>
        <taxon>Spiralia</taxon>
        <taxon>Lophotrochozoa</taxon>
        <taxon>Platyhelminthes</taxon>
        <taxon>Trematoda</taxon>
        <taxon>Digenea</taxon>
        <taxon>Plagiorchiida</taxon>
        <taxon>Troglotremata</taxon>
        <taxon>Troglotrematidae</taxon>
        <taxon>Paragonimus</taxon>
    </lineage>
</organism>
<accession>A0A8S9YVZ9</accession>
<dbReference type="Proteomes" id="UP000822476">
    <property type="component" value="Unassembled WGS sequence"/>
</dbReference>
<evidence type="ECO:0000256" key="1">
    <source>
        <dbReference type="SAM" id="Phobius"/>
    </source>
</evidence>
<keyword evidence="1" id="KW-1133">Transmembrane helix</keyword>
<protein>
    <submittedName>
        <fullName evidence="2">Uncharacterized protein</fullName>
    </submittedName>
</protein>
<keyword evidence="1" id="KW-0472">Membrane</keyword>
<gene>
    <name evidence="2" type="ORF">EG68_03905</name>
</gene>
<evidence type="ECO:0000313" key="2">
    <source>
        <dbReference type="EMBL" id="KAF7258744.1"/>
    </source>
</evidence>
<comment type="caution">
    <text evidence="2">The sequence shown here is derived from an EMBL/GenBank/DDBJ whole genome shotgun (WGS) entry which is preliminary data.</text>
</comment>
<sequence>MMFMLSTEQSSSNLSLCISIYIYIYIYVYLDNTNDCEVAQRKHVIQTASVSNLRASVDIVNTSKTG</sequence>
<reference evidence="2" key="1">
    <citation type="submission" date="2019-07" db="EMBL/GenBank/DDBJ databases">
        <title>Annotation for the trematode Paragonimus miyazaki's.</title>
        <authorList>
            <person name="Choi Y.-J."/>
        </authorList>
    </citation>
    <scope>NUCLEOTIDE SEQUENCE</scope>
    <source>
        <strain evidence="2">Japan</strain>
    </source>
</reference>